<dbReference type="GO" id="GO:0009164">
    <property type="term" value="P:nucleoside catabolic process"/>
    <property type="evidence" value="ECO:0007669"/>
    <property type="project" value="InterPro"/>
</dbReference>
<evidence type="ECO:0000313" key="8">
    <source>
        <dbReference type="Proteomes" id="UP000318405"/>
    </source>
</evidence>
<evidence type="ECO:0000256" key="1">
    <source>
        <dbReference type="ARBA" id="ARBA00004945"/>
    </source>
</evidence>
<keyword evidence="8" id="KW-1185">Reference proteome</keyword>
<dbReference type="OrthoDB" id="9792278at2"/>
<sequence>MPTLAILAAMPDEIQALLAAMTGPRRHLIGRREFHEGAIEGVDCVIAMARIGKAAAAATTVTLIREFDADAVLVAGLAGGVHAEVRVGDVVVADTLMQYDLDASPIFPPYEVPLLGMTRFGACPELSGMLRRSADRFLAQDAAGAIAAASEGRLRLDAPRTHRGLIATGDRFVKCEQTMAAVRAAAPDALCVEMEGAAVAQVCHEFERPFAVIRTISDRADTTADADFSVFLTQGAGAYASGILPGVVRDWGAAHAKAGPPPPAR</sequence>
<dbReference type="GO" id="GO:0008930">
    <property type="term" value="F:methylthioadenosine nucleosidase activity"/>
    <property type="evidence" value="ECO:0007669"/>
    <property type="project" value="InterPro"/>
</dbReference>
<evidence type="ECO:0000256" key="4">
    <source>
        <dbReference type="ARBA" id="ARBA00022801"/>
    </source>
</evidence>
<dbReference type="EMBL" id="VLTJ01000007">
    <property type="protein sequence ID" value="TSH98021.1"/>
    <property type="molecule type" value="Genomic_DNA"/>
</dbReference>
<evidence type="ECO:0000256" key="2">
    <source>
        <dbReference type="ARBA" id="ARBA00011974"/>
    </source>
</evidence>
<reference evidence="7 8" key="1">
    <citation type="submission" date="2019-07" db="EMBL/GenBank/DDBJ databases">
        <title>Qingshengfaniella alkalisoli gen. nov., sp. nov., isolated from saline soil.</title>
        <authorList>
            <person name="Xu L."/>
            <person name="Huang X.-X."/>
            <person name="Sun J.-Q."/>
        </authorList>
    </citation>
    <scope>NUCLEOTIDE SEQUENCE [LARGE SCALE GENOMIC DNA]</scope>
    <source>
        <strain evidence="7 8">DSM 27279</strain>
    </source>
</reference>
<protein>
    <recommendedName>
        <fullName evidence="2">adenosylhomocysteine nucleosidase</fullName>
        <ecNumber evidence="2">3.2.2.9</ecNumber>
    </recommendedName>
</protein>
<comment type="pathway">
    <text evidence="1">Amino-acid biosynthesis; L-methionine biosynthesis via salvage pathway; S-methyl-5-thio-alpha-D-ribose 1-phosphate from S-methyl-5'-thioadenosine (hydrolase route): step 1/2.</text>
</comment>
<dbReference type="RefSeq" id="WP_143946903.1">
    <property type="nucleotide sequence ID" value="NZ_BAABMB010000004.1"/>
</dbReference>
<keyword evidence="3" id="KW-0028">Amino-acid biosynthesis</keyword>
<keyword evidence="4 7" id="KW-0378">Hydrolase</keyword>
<dbReference type="GO" id="GO:0005829">
    <property type="term" value="C:cytosol"/>
    <property type="evidence" value="ECO:0007669"/>
    <property type="project" value="TreeGrafter"/>
</dbReference>
<dbReference type="PANTHER" id="PTHR46832:SF1">
    <property type="entry name" value="5'-METHYLTHIOADENOSINE_S-ADENOSYLHOMOCYSTEINE NUCLEOSIDASE"/>
    <property type="match status" value="1"/>
</dbReference>
<keyword evidence="5" id="KW-0486">Methionine biosynthesis</keyword>
<accession>A0A556AYL0</accession>
<organism evidence="7 8">
    <name type="scientific">Verticiella sediminum</name>
    <dbReference type="NCBI Taxonomy" id="1247510"/>
    <lineage>
        <taxon>Bacteria</taxon>
        <taxon>Pseudomonadati</taxon>
        <taxon>Pseudomonadota</taxon>
        <taxon>Betaproteobacteria</taxon>
        <taxon>Burkholderiales</taxon>
        <taxon>Alcaligenaceae</taxon>
        <taxon>Verticiella</taxon>
    </lineage>
</organism>
<dbReference type="GO" id="GO:0019284">
    <property type="term" value="P:L-methionine salvage from S-adenosylmethionine"/>
    <property type="evidence" value="ECO:0007669"/>
    <property type="project" value="TreeGrafter"/>
</dbReference>
<dbReference type="Gene3D" id="3.40.50.1580">
    <property type="entry name" value="Nucleoside phosphorylase domain"/>
    <property type="match status" value="1"/>
</dbReference>
<dbReference type="AlphaFoldDB" id="A0A556AYL0"/>
<dbReference type="EC" id="3.2.2.9" evidence="2"/>
<gene>
    <name evidence="7" type="ORF">FOZ76_04335</name>
</gene>
<evidence type="ECO:0000256" key="5">
    <source>
        <dbReference type="ARBA" id="ARBA00023167"/>
    </source>
</evidence>
<evidence type="ECO:0000259" key="6">
    <source>
        <dbReference type="Pfam" id="PF01048"/>
    </source>
</evidence>
<dbReference type="SUPFAM" id="SSF53167">
    <property type="entry name" value="Purine and uridine phosphorylases"/>
    <property type="match status" value="1"/>
</dbReference>
<comment type="caution">
    <text evidence="7">The sequence shown here is derived from an EMBL/GenBank/DDBJ whole genome shotgun (WGS) entry which is preliminary data.</text>
</comment>
<dbReference type="InterPro" id="IPR010049">
    <property type="entry name" value="MTA_SAH_Nsdase"/>
</dbReference>
<dbReference type="NCBIfam" id="TIGR01704">
    <property type="entry name" value="MTA_SAH-Nsdase"/>
    <property type="match status" value="1"/>
</dbReference>
<dbReference type="NCBIfam" id="NF004079">
    <property type="entry name" value="PRK05584.1"/>
    <property type="match status" value="1"/>
</dbReference>
<dbReference type="PANTHER" id="PTHR46832">
    <property type="entry name" value="5'-METHYLTHIOADENOSINE/S-ADENOSYLHOMOCYSTEINE NUCLEOSIDASE"/>
    <property type="match status" value="1"/>
</dbReference>
<dbReference type="GO" id="GO:0008782">
    <property type="term" value="F:adenosylhomocysteine nucleosidase activity"/>
    <property type="evidence" value="ECO:0007669"/>
    <property type="project" value="UniProtKB-EC"/>
</dbReference>
<dbReference type="InterPro" id="IPR035994">
    <property type="entry name" value="Nucleoside_phosphorylase_sf"/>
</dbReference>
<keyword evidence="7" id="KW-0326">Glycosidase</keyword>
<evidence type="ECO:0000313" key="7">
    <source>
        <dbReference type="EMBL" id="TSH98021.1"/>
    </source>
</evidence>
<dbReference type="UniPathway" id="UPA00904">
    <property type="reaction ID" value="UER00871"/>
</dbReference>
<dbReference type="GO" id="GO:0019509">
    <property type="term" value="P:L-methionine salvage from methylthioadenosine"/>
    <property type="evidence" value="ECO:0007669"/>
    <property type="project" value="UniProtKB-UniPathway"/>
</dbReference>
<feature type="domain" description="Nucleoside phosphorylase" evidence="6">
    <location>
        <begin position="3"/>
        <end position="229"/>
    </location>
</feature>
<dbReference type="CDD" id="cd09008">
    <property type="entry name" value="MTAN"/>
    <property type="match status" value="1"/>
</dbReference>
<dbReference type="Proteomes" id="UP000318405">
    <property type="component" value="Unassembled WGS sequence"/>
</dbReference>
<name>A0A556AYL0_9BURK</name>
<dbReference type="Pfam" id="PF01048">
    <property type="entry name" value="PNP_UDP_1"/>
    <property type="match status" value="1"/>
</dbReference>
<dbReference type="InterPro" id="IPR000845">
    <property type="entry name" value="Nucleoside_phosphorylase_d"/>
</dbReference>
<evidence type="ECO:0000256" key="3">
    <source>
        <dbReference type="ARBA" id="ARBA00022605"/>
    </source>
</evidence>
<proteinExistence type="predicted"/>